<name>A0A679FIT9_9BACL</name>
<proteinExistence type="predicted"/>
<reference evidence="3" key="1">
    <citation type="journal article" date="2020" name="Microbiol. Resour. Announc.">
        <title>Complete Genome Sequence of Geobacillus sp. Strain E55-1, Isolated from Mine Geyser in Japan.</title>
        <authorList>
            <person name="Miyazaki K."/>
            <person name="Hase E."/>
            <person name="Tokito N."/>
        </authorList>
    </citation>
    <scope>NUCLEOTIDE SEQUENCE [LARGE SCALE GENOMIC DNA]</scope>
    <source>
        <strain evidence="3">E55-1</strain>
    </source>
</reference>
<evidence type="ECO:0000256" key="1">
    <source>
        <dbReference type="SAM" id="MobiDB-lite"/>
    </source>
</evidence>
<evidence type="ECO:0000313" key="2">
    <source>
        <dbReference type="EMBL" id="BBW96078.1"/>
    </source>
</evidence>
<organism evidence="2 3">
    <name type="scientific">Geobacillus subterraneus</name>
    <dbReference type="NCBI Taxonomy" id="129338"/>
    <lineage>
        <taxon>Bacteria</taxon>
        <taxon>Bacillati</taxon>
        <taxon>Bacillota</taxon>
        <taxon>Bacilli</taxon>
        <taxon>Bacillales</taxon>
        <taxon>Anoxybacillaceae</taxon>
        <taxon>Geobacillus</taxon>
    </lineage>
</organism>
<accession>A0A679FIT9</accession>
<dbReference type="Proteomes" id="UP000501421">
    <property type="component" value="Chromosome"/>
</dbReference>
<feature type="region of interest" description="Disordered" evidence="1">
    <location>
        <begin position="29"/>
        <end position="55"/>
    </location>
</feature>
<dbReference type="RefSeq" id="WP_156102723.1">
    <property type="nucleotide sequence ID" value="NZ_AP022557.1"/>
</dbReference>
<gene>
    <name evidence="2" type="ORF">GsuE55_09110</name>
</gene>
<keyword evidence="3" id="KW-1185">Reference proteome</keyword>
<sequence length="55" mass="6132">MFQQKWVFVAHGDEENISKQKSIAQDRASFAAHGNKKDGPSTGPPLRLQRISLPI</sequence>
<dbReference type="AlphaFoldDB" id="A0A679FIT9"/>
<evidence type="ECO:0000313" key="3">
    <source>
        <dbReference type="Proteomes" id="UP000501421"/>
    </source>
</evidence>
<dbReference type="EMBL" id="AP022557">
    <property type="protein sequence ID" value="BBW96078.1"/>
    <property type="molecule type" value="Genomic_DNA"/>
</dbReference>
<protein>
    <submittedName>
        <fullName evidence="2">Uncharacterized protein</fullName>
    </submittedName>
</protein>